<evidence type="ECO:0000256" key="1">
    <source>
        <dbReference type="ARBA" id="ARBA00007169"/>
    </source>
</evidence>
<protein>
    <submittedName>
        <fullName evidence="3">Putative thioesterase</fullName>
    </submittedName>
</protein>
<dbReference type="GO" id="GO:0008610">
    <property type="term" value="P:lipid biosynthetic process"/>
    <property type="evidence" value="ECO:0007669"/>
    <property type="project" value="TreeGrafter"/>
</dbReference>
<sequence>MAAISTFNSWINCPKTNPQAKLRLFCFHYAGGGALSFRSWVDQLPSAVEVCLIELPGRGLRMMEPPFTQFELLIPALEKALLPSLNKPFVFFGHSMGALVSFELVRRLHTTHNLIPLHLYVSGYRAPQIPDPDPPIHDLCEPAFLNELRRYNGTPEEVLNNSEIMQLLLPALRADFAVLENYVYTPFPSLDCPITAFGGLQDWKASYEELVAWQEQTSTTFSLKMFPGDHFFIYSSESLLLQYLSQELHQIANKVVFFRDHRK</sequence>
<evidence type="ECO:0000259" key="2">
    <source>
        <dbReference type="Pfam" id="PF00975"/>
    </source>
</evidence>
<dbReference type="Proteomes" id="UP000235081">
    <property type="component" value="Unassembled WGS sequence"/>
</dbReference>
<dbReference type="Gene3D" id="3.40.50.1820">
    <property type="entry name" value="alpha/beta hydrolase"/>
    <property type="match status" value="1"/>
</dbReference>
<proteinExistence type="inferred from homology"/>
<organism evidence="3 4">
    <name type="scientific">Fischerella thermalis CCMEE 5318</name>
    <dbReference type="NCBI Taxonomy" id="2019666"/>
    <lineage>
        <taxon>Bacteria</taxon>
        <taxon>Bacillati</taxon>
        <taxon>Cyanobacteriota</taxon>
        <taxon>Cyanophyceae</taxon>
        <taxon>Nostocales</taxon>
        <taxon>Hapalosiphonaceae</taxon>
        <taxon>Fischerella</taxon>
    </lineage>
</organism>
<evidence type="ECO:0000313" key="3">
    <source>
        <dbReference type="EMBL" id="PMB26829.1"/>
    </source>
</evidence>
<dbReference type="PANTHER" id="PTHR11487:SF0">
    <property type="entry name" value="S-ACYL FATTY ACID SYNTHASE THIOESTERASE, MEDIUM CHAIN"/>
    <property type="match status" value="1"/>
</dbReference>
<reference evidence="3 4" key="1">
    <citation type="submission" date="2017-07" db="EMBL/GenBank/DDBJ databases">
        <title>Genomes of Fischerella (Mastigocladus) sp. strains.</title>
        <authorList>
            <person name="Miller S.R."/>
        </authorList>
    </citation>
    <scope>NUCLEOTIDE SEQUENCE [LARGE SCALE GENOMIC DNA]</scope>
    <source>
        <strain evidence="3 4">CCMEE 5318</strain>
    </source>
</reference>
<dbReference type="RefSeq" id="WP_102180362.1">
    <property type="nucleotide sequence ID" value="NZ_NMQE01000072.1"/>
</dbReference>
<dbReference type="InterPro" id="IPR029058">
    <property type="entry name" value="AB_hydrolase_fold"/>
</dbReference>
<comment type="caution">
    <text evidence="3">The sequence shown here is derived from an EMBL/GenBank/DDBJ whole genome shotgun (WGS) entry which is preliminary data.</text>
</comment>
<gene>
    <name evidence="3" type="ORF">CEN46_02795</name>
</gene>
<accession>A0A2N6LN13</accession>
<comment type="similarity">
    <text evidence="1">Belongs to the thioesterase family.</text>
</comment>
<dbReference type="EMBL" id="NMQE01000072">
    <property type="protein sequence ID" value="PMB26829.1"/>
    <property type="molecule type" value="Genomic_DNA"/>
</dbReference>
<dbReference type="SUPFAM" id="SSF53474">
    <property type="entry name" value="alpha/beta-Hydrolases"/>
    <property type="match status" value="1"/>
</dbReference>
<feature type="domain" description="Thioesterase" evidence="2">
    <location>
        <begin position="23"/>
        <end position="237"/>
    </location>
</feature>
<name>A0A2N6LN13_9CYAN</name>
<dbReference type="AlphaFoldDB" id="A0A2N6LN13"/>
<evidence type="ECO:0000313" key="4">
    <source>
        <dbReference type="Proteomes" id="UP000235081"/>
    </source>
</evidence>
<dbReference type="InterPro" id="IPR001031">
    <property type="entry name" value="Thioesterase"/>
</dbReference>
<dbReference type="PANTHER" id="PTHR11487">
    <property type="entry name" value="THIOESTERASE"/>
    <property type="match status" value="1"/>
</dbReference>
<dbReference type="Pfam" id="PF00975">
    <property type="entry name" value="Thioesterase"/>
    <property type="match status" value="1"/>
</dbReference>
<dbReference type="InterPro" id="IPR012223">
    <property type="entry name" value="TEII"/>
</dbReference>